<keyword evidence="3 12" id="KW-0132">Cell division</keyword>
<keyword evidence="12" id="KW-0479">Metal-binding</keyword>
<reference evidence="15" key="1">
    <citation type="journal article" date="2019" name="Int. J. Syst. Evol. Microbiol.">
        <title>The Global Catalogue of Microorganisms (GCM) 10K type strain sequencing project: providing services to taxonomists for standard genome sequencing and annotation.</title>
        <authorList>
            <consortium name="The Broad Institute Genomics Platform"/>
            <consortium name="The Broad Institute Genome Sequencing Center for Infectious Disease"/>
            <person name="Wu L."/>
            <person name="Ma J."/>
        </authorList>
    </citation>
    <scope>NUCLEOTIDE SEQUENCE [LARGE SCALE GENOMIC DNA]</scope>
    <source>
        <strain evidence="15">CCUG 56752</strain>
    </source>
</reference>
<evidence type="ECO:0000256" key="9">
    <source>
        <dbReference type="ARBA" id="ARBA00023136"/>
    </source>
</evidence>
<evidence type="ECO:0000256" key="10">
    <source>
        <dbReference type="ARBA" id="ARBA00023306"/>
    </source>
</evidence>
<dbReference type="EMBL" id="JBHTIV010000023">
    <property type="protein sequence ID" value="MFD0933509.1"/>
    <property type="molecule type" value="Genomic_DNA"/>
</dbReference>
<feature type="transmembrane region" description="Helical" evidence="12">
    <location>
        <begin position="208"/>
        <end position="227"/>
    </location>
</feature>
<dbReference type="HAMAP" id="MF_00038">
    <property type="entry name" value="MraY"/>
    <property type="match status" value="1"/>
</dbReference>
<evidence type="ECO:0000313" key="15">
    <source>
        <dbReference type="Proteomes" id="UP001597049"/>
    </source>
</evidence>
<keyword evidence="11 12" id="KW-0961">Cell wall biogenesis/degradation</keyword>
<feature type="transmembrane region" description="Helical" evidence="12">
    <location>
        <begin position="136"/>
        <end position="153"/>
    </location>
</feature>
<keyword evidence="9 12" id="KW-0472">Membrane</keyword>
<feature type="transmembrane region" description="Helical" evidence="12">
    <location>
        <begin position="98"/>
        <end position="116"/>
    </location>
</feature>
<evidence type="ECO:0000256" key="6">
    <source>
        <dbReference type="ARBA" id="ARBA00022960"/>
    </source>
</evidence>
<dbReference type="NCBIfam" id="TIGR00445">
    <property type="entry name" value="mraY"/>
    <property type="match status" value="1"/>
</dbReference>
<comment type="function">
    <text evidence="12">Catalyzes the initial step of the lipid cycle reactions in the biosynthesis of the cell wall peptidoglycan: transfers peptidoglycan precursor phospho-MurNAc-pentapeptide from UDP-MurNAc-pentapeptide onto the lipid carrier undecaprenyl phosphate, yielding undecaprenyl-pyrophosphoryl-MurNAc-pentapeptide, known as lipid I.</text>
</comment>
<evidence type="ECO:0000256" key="12">
    <source>
        <dbReference type="HAMAP-Rule" id="MF_00038"/>
    </source>
</evidence>
<proteinExistence type="inferred from homology"/>
<name>A0ABW3GYY2_9FLAO</name>
<keyword evidence="15" id="KW-1185">Reference proteome</keyword>
<evidence type="ECO:0000256" key="2">
    <source>
        <dbReference type="ARBA" id="ARBA00005583"/>
    </source>
</evidence>
<comment type="pathway">
    <text evidence="12">Cell wall biogenesis; peptidoglycan biosynthesis.</text>
</comment>
<feature type="transmembrane region" description="Helical" evidence="12">
    <location>
        <begin position="384"/>
        <end position="405"/>
    </location>
</feature>
<dbReference type="InterPro" id="IPR000715">
    <property type="entry name" value="Glycosyl_transferase_4"/>
</dbReference>
<keyword evidence="7 12" id="KW-0573">Peptidoglycan synthesis</keyword>
<evidence type="ECO:0000256" key="3">
    <source>
        <dbReference type="ARBA" id="ARBA00022618"/>
    </source>
</evidence>
<dbReference type="PANTHER" id="PTHR22926:SF5">
    <property type="entry name" value="PHOSPHO-N-ACETYLMURAMOYL-PENTAPEPTIDE-TRANSFERASE HOMOLOG"/>
    <property type="match status" value="1"/>
</dbReference>
<comment type="caution">
    <text evidence="14">The sequence shown here is derived from an EMBL/GenBank/DDBJ whole genome shotgun (WGS) entry which is preliminary data.</text>
</comment>
<comment type="cofactor">
    <cofactor evidence="12">
        <name>Mg(2+)</name>
        <dbReference type="ChEBI" id="CHEBI:18420"/>
    </cofactor>
</comment>
<dbReference type="EC" id="2.7.8.13" evidence="12 13"/>
<keyword evidence="5 12" id="KW-0812">Transmembrane</keyword>
<evidence type="ECO:0000256" key="5">
    <source>
        <dbReference type="ARBA" id="ARBA00022692"/>
    </source>
</evidence>
<evidence type="ECO:0000256" key="7">
    <source>
        <dbReference type="ARBA" id="ARBA00022984"/>
    </source>
</evidence>
<feature type="transmembrane region" description="Helical" evidence="12">
    <location>
        <begin position="239"/>
        <end position="259"/>
    </location>
</feature>
<evidence type="ECO:0000256" key="1">
    <source>
        <dbReference type="ARBA" id="ARBA00004141"/>
    </source>
</evidence>
<keyword evidence="6 12" id="KW-0133">Cell shape</keyword>
<dbReference type="Proteomes" id="UP001597049">
    <property type="component" value="Unassembled WGS sequence"/>
</dbReference>
<comment type="similarity">
    <text evidence="2 12">Belongs to the glycosyltransferase 4 family. MraY subfamily.</text>
</comment>
<dbReference type="PROSITE" id="PS01348">
    <property type="entry name" value="MRAY_2"/>
    <property type="match status" value="1"/>
</dbReference>
<dbReference type="PROSITE" id="PS01347">
    <property type="entry name" value="MRAY_1"/>
    <property type="match status" value="1"/>
</dbReference>
<dbReference type="CDD" id="cd06852">
    <property type="entry name" value="GT_MraY"/>
    <property type="match status" value="1"/>
</dbReference>
<dbReference type="InterPro" id="IPR018480">
    <property type="entry name" value="PNAcMuramoyl-5peptid_Trfase_CS"/>
</dbReference>
<feature type="transmembrane region" description="Helical" evidence="12">
    <location>
        <begin position="279"/>
        <end position="296"/>
    </location>
</feature>
<dbReference type="Pfam" id="PF10555">
    <property type="entry name" value="MraY_sig1"/>
    <property type="match status" value="1"/>
</dbReference>
<keyword evidence="12" id="KW-1003">Cell membrane</keyword>
<gene>
    <name evidence="12 14" type="primary">mraY</name>
    <name evidence="14" type="ORF">ACFQ0R_12960</name>
</gene>
<keyword evidence="8 12" id="KW-1133">Transmembrane helix</keyword>
<evidence type="ECO:0000313" key="14">
    <source>
        <dbReference type="EMBL" id="MFD0933509.1"/>
    </source>
</evidence>
<feature type="transmembrane region" description="Helical" evidence="12">
    <location>
        <begin position="303"/>
        <end position="323"/>
    </location>
</feature>
<evidence type="ECO:0000256" key="13">
    <source>
        <dbReference type="NCBIfam" id="TIGR00445"/>
    </source>
</evidence>
<dbReference type="Pfam" id="PF00953">
    <property type="entry name" value="Glycos_transf_4"/>
    <property type="match status" value="1"/>
</dbReference>
<sequence>MLYHLFDFLESNYDLPGARLFQYISFRAASAIILSLLISTIFGKRIILFLQRKQIGESVRELGLEGQKEKAGTPTMGGLIIIFSTLIPVLLLSQLDNIYIILLIVTTIWMGAIGFLDDYIKTFKKNKEGLKGKFKVVGQVGLGIFIGAVMYFHPDVTVRSDNKVTTTNNVQVISETSPEEKSTTTTIPFFKNNELDYSKAISWISEDAASYAWLIFIPIVILIVTAVSNGANLTDGIDGLAAGSSAIIVLTLGIFAWVSGNIIFSDYLNVMNIPRSGEMTIFITAFAGSLVGFLWYNTYPAQIFMGDTGSLTIGGIIAVIAIATRKELLIPILCGVFLIENLSVIMQVGWFKFTKKKTGVGRRIFLMAPLHHHYQKLGFHESKIVVRFWIIGILLAVITIVTLKIR</sequence>
<evidence type="ECO:0000256" key="8">
    <source>
        <dbReference type="ARBA" id="ARBA00022989"/>
    </source>
</evidence>
<evidence type="ECO:0000256" key="4">
    <source>
        <dbReference type="ARBA" id="ARBA00022679"/>
    </source>
</evidence>
<dbReference type="PANTHER" id="PTHR22926">
    <property type="entry name" value="PHOSPHO-N-ACETYLMURAMOYL-PENTAPEPTIDE-TRANSFERASE"/>
    <property type="match status" value="1"/>
</dbReference>
<evidence type="ECO:0000256" key="11">
    <source>
        <dbReference type="ARBA" id="ARBA00023316"/>
    </source>
</evidence>
<keyword evidence="12" id="KW-0460">Magnesium</keyword>
<feature type="transmembrane region" description="Helical" evidence="12">
    <location>
        <begin position="20"/>
        <end position="43"/>
    </location>
</feature>
<keyword evidence="10 12" id="KW-0131">Cell cycle</keyword>
<accession>A0ABW3GYY2</accession>
<organism evidence="14 15">
    <name type="scientific">Psychroflexus salinarum</name>
    <dbReference type="NCBI Taxonomy" id="546024"/>
    <lineage>
        <taxon>Bacteria</taxon>
        <taxon>Pseudomonadati</taxon>
        <taxon>Bacteroidota</taxon>
        <taxon>Flavobacteriia</taxon>
        <taxon>Flavobacteriales</taxon>
        <taxon>Flavobacteriaceae</taxon>
        <taxon>Psychroflexus</taxon>
    </lineage>
</organism>
<feature type="transmembrane region" description="Helical" evidence="12">
    <location>
        <begin position="329"/>
        <end position="353"/>
    </location>
</feature>
<comment type="subcellular location">
    <subcellularLocation>
        <location evidence="12">Cell membrane</location>
        <topology evidence="12">Multi-pass membrane protein</topology>
    </subcellularLocation>
    <subcellularLocation>
        <location evidence="1">Membrane</location>
        <topology evidence="1">Multi-pass membrane protein</topology>
    </subcellularLocation>
</comment>
<keyword evidence="4 12" id="KW-0808">Transferase</keyword>
<protein>
    <recommendedName>
        <fullName evidence="12 13">Phospho-N-acetylmuramoyl-pentapeptide-transferase</fullName>
        <ecNumber evidence="12 13">2.7.8.13</ecNumber>
    </recommendedName>
    <alternativeName>
        <fullName evidence="12">UDP-MurNAc-pentapeptide phosphotransferase</fullName>
    </alternativeName>
</protein>
<feature type="transmembrane region" description="Helical" evidence="12">
    <location>
        <begin position="75"/>
        <end position="92"/>
    </location>
</feature>
<dbReference type="GO" id="GO:0016740">
    <property type="term" value="F:transferase activity"/>
    <property type="evidence" value="ECO:0007669"/>
    <property type="project" value="UniProtKB-KW"/>
</dbReference>
<dbReference type="InterPro" id="IPR003524">
    <property type="entry name" value="PNAcMuramoyl-5peptid_Trfase"/>
</dbReference>
<comment type="catalytic activity">
    <reaction evidence="12">
        <text>UDP-N-acetyl-alpha-D-muramoyl-L-alanyl-gamma-D-glutamyl-meso-2,6-diaminopimeloyl-D-alanyl-D-alanine + di-trans,octa-cis-undecaprenyl phosphate = di-trans,octa-cis-undecaprenyl diphospho-N-acetyl-alpha-D-muramoyl-L-alanyl-D-glutamyl-meso-2,6-diaminopimeloyl-D-alanyl-D-alanine + UMP</text>
        <dbReference type="Rhea" id="RHEA:28386"/>
        <dbReference type="ChEBI" id="CHEBI:57865"/>
        <dbReference type="ChEBI" id="CHEBI:60392"/>
        <dbReference type="ChEBI" id="CHEBI:61386"/>
        <dbReference type="ChEBI" id="CHEBI:61387"/>
        <dbReference type="EC" id="2.7.8.13"/>
    </reaction>
</comment>
<dbReference type="RefSeq" id="WP_379658802.1">
    <property type="nucleotide sequence ID" value="NZ_JBHTIV010000023.1"/>
</dbReference>